<feature type="region of interest" description="Disordered" evidence="5">
    <location>
        <begin position="26"/>
        <end position="52"/>
    </location>
</feature>
<dbReference type="GO" id="GO:0006412">
    <property type="term" value="P:translation"/>
    <property type="evidence" value="ECO:0007669"/>
    <property type="project" value="InterPro"/>
</dbReference>
<evidence type="ECO:0000256" key="3">
    <source>
        <dbReference type="ARBA" id="ARBA00023274"/>
    </source>
</evidence>
<evidence type="ECO:0000313" key="7">
    <source>
        <dbReference type="Proteomes" id="UP000193642"/>
    </source>
</evidence>
<evidence type="ECO:0000256" key="5">
    <source>
        <dbReference type="SAM" id="MobiDB-lite"/>
    </source>
</evidence>
<dbReference type="NCBIfam" id="TIGR00062">
    <property type="entry name" value="L27"/>
    <property type="match status" value="1"/>
</dbReference>
<name>A0A1Y2CD10_9FUNG</name>
<sequence>MFSFASIRPRTAASVQSVVSIGQVRHATKKAGGSTSNGRSSQPKHLGVKSGNGAAVVPGQIILRQRGTEWHAGPGVGLGRDHTLFALQNGRVVFRYDVALQRRVVAVVDGSGLEAPLVGLGSRTETKRRLADAVNAEKYLSLDAVGRLKYVRELAVQLNKEDQKQKEHQLAQRLITPGRKGFSLVDLTLI</sequence>
<reference evidence="6 7" key="1">
    <citation type="submission" date="2016-07" db="EMBL/GenBank/DDBJ databases">
        <title>Pervasive Adenine N6-methylation of Active Genes in Fungi.</title>
        <authorList>
            <consortium name="DOE Joint Genome Institute"/>
            <person name="Mondo S.J."/>
            <person name="Dannebaum R.O."/>
            <person name="Kuo R.C."/>
            <person name="Labutti K."/>
            <person name="Haridas S."/>
            <person name="Kuo A."/>
            <person name="Salamov A."/>
            <person name="Ahrendt S.R."/>
            <person name="Lipzen A."/>
            <person name="Sullivan W."/>
            <person name="Andreopoulos W.B."/>
            <person name="Clum A."/>
            <person name="Lindquist E."/>
            <person name="Daum C."/>
            <person name="Ramamoorthy G.K."/>
            <person name="Gryganskyi A."/>
            <person name="Culley D."/>
            <person name="Magnuson J.K."/>
            <person name="James T.Y."/>
            <person name="O'Malley M.A."/>
            <person name="Stajich J.E."/>
            <person name="Spatafora J.W."/>
            <person name="Visel A."/>
            <person name="Grigoriev I.V."/>
        </authorList>
    </citation>
    <scope>NUCLEOTIDE SEQUENCE [LARGE SCALE GENOMIC DNA]</scope>
    <source>
        <strain evidence="6 7">JEL800</strain>
    </source>
</reference>
<comment type="caution">
    <text evidence="6">The sequence shown here is derived from an EMBL/GenBank/DDBJ whole genome shotgun (WGS) entry which is preliminary data.</text>
</comment>
<dbReference type="SUPFAM" id="SSF110324">
    <property type="entry name" value="Ribosomal L27 protein-like"/>
    <property type="match status" value="1"/>
</dbReference>
<dbReference type="EMBL" id="MCGO01000021">
    <property type="protein sequence ID" value="ORY44787.1"/>
    <property type="molecule type" value="Genomic_DNA"/>
</dbReference>
<dbReference type="Pfam" id="PF01016">
    <property type="entry name" value="Ribosomal_L27"/>
    <property type="match status" value="1"/>
</dbReference>
<keyword evidence="2" id="KW-0689">Ribosomal protein</keyword>
<protein>
    <recommendedName>
        <fullName evidence="4">Large ribosomal subunit protein bL27m</fullName>
    </recommendedName>
</protein>
<proteinExistence type="inferred from homology"/>
<dbReference type="Gene3D" id="2.40.50.100">
    <property type="match status" value="1"/>
</dbReference>
<evidence type="ECO:0000256" key="4">
    <source>
        <dbReference type="ARBA" id="ARBA00035267"/>
    </source>
</evidence>
<dbReference type="STRING" id="329046.A0A1Y2CD10"/>
<dbReference type="PANTHER" id="PTHR15893">
    <property type="entry name" value="RIBOSOMAL PROTEIN L27"/>
    <property type="match status" value="1"/>
</dbReference>
<dbReference type="AlphaFoldDB" id="A0A1Y2CD10"/>
<keyword evidence="7" id="KW-1185">Reference proteome</keyword>
<dbReference type="FunFam" id="2.40.50.100:FF:000020">
    <property type="entry name" value="50S ribosomal protein L27"/>
    <property type="match status" value="1"/>
</dbReference>
<comment type="similarity">
    <text evidence="1">Belongs to the bacterial ribosomal protein bL27 family.</text>
</comment>
<feature type="compositionally biased region" description="Polar residues" evidence="5">
    <location>
        <begin position="33"/>
        <end position="43"/>
    </location>
</feature>
<dbReference type="InterPro" id="IPR001684">
    <property type="entry name" value="Ribosomal_bL27"/>
</dbReference>
<dbReference type="GO" id="GO:0003735">
    <property type="term" value="F:structural constituent of ribosome"/>
    <property type="evidence" value="ECO:0007669"/>
    <property type="project" value="InterPro"/>
</dbReference>
<evidence type="ECO:0000313" key="6">
    <source>
        <dbReference type="EMBL" id="ORY44787.1"/>
    </source>
</evidence>
<organism evidence="6 7">
    <name type="scientific">Rhizoclosmatium globosum</name>
    <dbReference type="NCBI Taxonomy" id="329046"/>
    <lineage>
        <taxon>Eukaryota</taxon>
        <taxon>Fungi</taxon>
        <taxon>Fungi incertae sedis</taxon>
        <taxon>Chytridiomycota</taxon>
        <taxon>Chytridiomycota incertae sedis</taxon>
        <taxon>Chytridiomycetes</taxon>
        <taxon>Chytridiales</taxon>
        <taxon>Chytriomycetaceae</taxon>
        <taxon>Rhizoclosmatium</taxon>
    </lineage>
</organism>
<dbReference type="PRINTS" id="PR00063">
    <property type="entry name" value="RIBOSOMALL27"/>
</dbReference>
<evidence type="ECO:0000256" key="1">
    <source>
        <dbReference type="ARBA" id="ARBA00010797"/>
    </source>
</evidence>
<evidence type="ECO:0000256" key="2">
    <source>
        <dbReference type="ARBA" id="ARBA00022980"/>
    </source>
</evidence>
<dbReference type="GO" id="GO:0005762">
    <property type="term" value="C:mitochondrial large ribosomal subunit"/>
    <property type="evidence" value="ECO:0007669"/>
    <property type="project" value="TreeGrafter"/>
</dbReference>
<accession>A0A1Y2CD10</accession>
<keyword evidence="3" id="KW-0687">Ribonucleoprotein</keyword>
<gene>
    <name evidence="6" type="ORF">BCR33DRAFT_697494</name>
</gene>
<dbReference type="InterPro" id="IPR018261">
    <property type="entry name" value="Ribosomal_bL27_CS"/>
</dbReference>
<dbReference type="PROSITE" id="PS00831">
    <property type="entry name" value="RIBOSOMAL_L27"/>
    <property type="match status" value="1"/>
</dbReference>
<dbReference type="OrthoDB" id="1867012at2759"/>
<dbReference type="PANTHER" id="PTHR15893:SF0">
    <property type="entry name" value="LARGE RIBOSOMAL SUBUNIT PROTEIN BL27M"/>
    <property type="match status" value="1"/>
</dbReference>
<dbReference type="Proteomes" id="UP000193642">
    <property type="component" value="Unassembled WGS sequence"/>
</dbReference>